<gene>
    <name evidence="1" type="ORF">GCM10022419_055810</name>
</gene>
<proteinExistence type="predicted"/>
<name>A0ABP6XIH2_9ACTN</name>
<evidence type="ECO:0000313" key="1">
    <source>
        <dbReference type="EMBL" id="GAA3567820.1"/>
    </source>
</evidence>
<keyword evidence="2" id="KW-1185">Reference proteome</keyword>
<accession>A0ABP6XIH2</accession>
<evidence type="ECO:0000313" key="2">
    <source>
        <dbReference type="Proteomes" id="UP001500630"/>
    </source>
</evidence>
<protein>
    <submittedName>
        <fullName evidence="1">Uncharacterized protein</fullName>
    </submittedName>
</protein>
<dbReference type="EMBL" id="BAABDQ010000012">
    <property type="protein sequence ID" value="GAA3567820.1"/>
    <property type="molecule type" value="Genomic_DNA"/>
</dbReference>
<organism evidence="1 2">
    <name type="scientific">Nonomuraea rosea</name>
    <dbReference type="NCBI Taxonomy" id="638574"/>
    <lineage>
        <taxon>Bacteria</taxon>
        <taxon>Bacillati</taxon>
        <taxon>Actinomycetota</taxon>
        <taxon>Actinomycetes</taxon>
        <taxon>Streptosporangiales</taxon>
        <taxon>Streptosporangiaceae</taxon>
        <taxon>Nonomuraea</taxon>
    </lineage>
</organism>
<comment type="caution">
    <text evidence="1">The sequence shown here is derived from an EMBL/GenBank/DDBJ whole genome shotgun (WGS) entry which is preliminary data.</text>
</comment>
<reference evidence="2" key="1">
    <citation type="journal article" date="2019" name="Int. J. Syst. Evol. Microbiol.">
        <title>The Global Catalogue of Microorganisms (GCM) 10K type strain sequencing project: providing services to taxonomists for standard genome sequencing and annotation.</title>
        <authorList>
            <consortium name="The Broad Institute Genomics Platform"/>
            <consortium name="The Broad Institute Genome Sequencing Center for Infectious Disease"/>
            <person name="Wu L."/>
            <person name="Ma J."/>
        </authorList>
    </citation>
    <scope>NUCLEOTIDE SEQUENCE [LARGE SCALE GENOMIC DNA]</scope>
    <source>
        <strain evidence="2">JCM 17326</strain>
    </source>
</reference>
<sequence length="59" mass="6949">MSYMHEEWGRAYLAEQQAEAERLRLIPPHSRKRVLLHLRGRFAVTLRRLADHLEPAGQS</sequence>
<dbReference type="Proteomes" id="UP001500630">
    <property type="component" value="Unassembled WGS sequence"/>
</dbReference>